<dbReference type="PANTHER" id="PTHR23416">
    <property type="entry name" value="SIALIC ACID SYNTHASE-RELATED"/>
    <property type="match status" value="1"/>
</dbReference>
<dbReference type="CDD" id="cd04647">
    <property type="entry name" value="LbH_MAT_like"/>
    <property type="match status" value="1"/>
</dbReference>
<gene>
    <name evidence="3" type="ORF">JOF54_003485</name>
</gene>
<dbReference type="PANTHER" id="PTHR23416:SF23">
    <property type="entry name" value="ACETYLTRANSFERASE C18B11.09C-RELATED"/>
    <property type="match status" value="1"/>
</dbReference>
<accession>A0ABS4ZBX5</accession>
<dbReference type="GO" id="GO:0008925">
    <property type="term" value="F:maltose O-acetyltransferase activity"/>
    <property type="evidence" value="ECO:0007669"/>
    <property type="project" value="UniProtKB-EC"/>
</dbReference>
<evidence type="ECO:0000256" key="1">
    <source>
        <dbReference type="ARBA" id="ARBA00007274"/>
    </source>
</evidence>
<dbReference type="Gene3D" id="2.160.10.10">
    <property type="entry name" value="Hexapeptide repeat proteins"/>
    <property type="match status" value="1"/>
</dbReference>
<comment type="caution">
    <text evidence="3">The sequence shown here is derived from an EMBL/GenBank/DDBJ whole genome shotgun (WGS) entry which is preliminary data.</text>
</comment>
<sequence>MRDALVNTWGASVLTPRHLRWALLKAYGVRLERASVGARCWFGSRDVTIGRSAYVNRGVFFDGIGPIRVGKRVHLGMEVMILTGSHSIGGPDCRAGALSAAPVVIEDGAWIGARAVLMPGAVVGRGSVVAAGSVVTGTCDPDTLYAGVPARKIRVLGPEDRETGP</sequence>
<dbReference type="Pfam" id="PF00132">
    <property type="entry name" value="Hexapep"/>
    <property type="match status" value="1"/>
</dbReference>
<organism evidence="3 4">
    <name type="scientific">Microlunatus capsulatus</name>
    <dbReference type="NCBI Taxonomy" id="99117"/>
    <lineage>
        <taxon>Bacteria</taxon>
        <taxon>Bacillati</taxon>
        <taxon>Actinomycetota</taxon>
        <taxon>Actinomycetes</taxon>
        <taxon>Propionibacteriales</taxon>
        <taxon>Propionibacteriaceae</taxon>
        <taxon>Microlunatus</taxon>
    </lineage>
</organism>
<keyword evidence="4" id="KW-1185">Reference proteome</keyword>
<name>A0ABS4ZBX5_9ACTN</name>
<reference evidence="3 4" key="1">
    <citation type="submission" date="2021-03" db="EMBL/GenBank/DDBJ databases">
        <title>Sequencing the genomes of 1000 actinobacteria strains.</title>
        <authorList>
            <person name="Klenk H.-P."/>
        </authorList>
    </citation>
    <scope>NUCLEOTIDE SEQUENCE [LARGE SCALE GENOMIC DNA]</scope>
    <source>
        <strain evidence="3 4">DSM 12936</strain>
    </source>
</reference>
<dbReference type="EMBL" id="JAGIOB010000001">
    <property type="protein sequence ID" value="MBP2418563.1"/>
    <property type="molecule type" value="Genomic_DNA"/>
</dbReference>
<dbReference type="EC" id="2.3.1.79" evidence="3"/>
<proteinExistence type="inferred from homology"/>
<evidence type="ECO:0000256" key="2">
    <source>
        <dbReference type="ARBA" id="ARBA00022679"/>
    </source>
</evidence>
<dbReference type="RefSeq" id="WP_210058139.1">
    <property type="nucleotide sequence ID" value="NZ_BAAAMH010000001.1"/>
</dbReference>
<protein>
    <submittedName>
        <fullName evidence="3">Maltose O-acetyltransferase</fullName>
        <ecNumber evidence="3">2.3.1.79</ecNumber>
    </submittedName>
</protein>
<dbReference type="InterPro" id="IPR001451">
    <property type="entry name" value="Hexapep"/>
</dbReference>
<evidence type="ECO:0000313" key="3">
    <source>
        <dbReference type="EMBL" id="MBP2418563.1"/>
    </source>
</evidence>
<keyword evidence="2 3" id="KW-0808">Transferase</keyword>
<keyword evidence="3" id="KW-0012">Acyltransferase</keyword>
<dbReference type="Proteomes" id="UP000758168">
    <property type="component" value="Unassembled WGS sequence"/>
</dbReference>
<comment type="similarity">
    <text evidence="1">Belongs to the transferase hexapeptide repeat family.</text>
</comment>
<evidence type="ECO:0000313" key="4">
    <source>
        <dbReference type="Proteomes" id="UP000758168"/>
    </source>
</evidence>
<dbReference type="InterPro" id="IPR011004">
    <property type="entry name" value="Trimer_LpxA-like_sf"/>
</dbReference>
<dbReference type="SUPFAM" id="SSF51161">
    <property type="entry name" value="Trimeric LpxA-like enzymes"/>
    <property type="match status" value="1"/>
</dbReference>
<dbReference type="InterPro" id="IPR051159">
    <property type="entry name" value="Hexapeptide_acetyltransf"/>
</dbReference>